<keyword evidence="2" id="KW-1003">Cell membrane</keyword>
<proteinExistence type="predicted"/>
<feature type="transmembrane region" description="Helical" evidence="7">
    <location>
        <begin position="235"/>
        <end position="257"/>
    </location>
</feature>
<evidence type="ECO:0000256" key="4">
    <source>
        <dbReference type="ARBA" id="ARBA00022989"/>
    </source>
</evidence>
<name>A0ABS2JEW7_9ACTN</name>
<accession>A0ABS2JEW7</accession>
<evidence type="ECO:0000256" key="1">
    <source>
        <dbReference type="ARBA" id="ARBA00004651"/>
    </source>
</evidence>
<evidence type="ECO:0000256" key="7">
    <source>
        <dbReference type="SAM" id="Phobius"/>
    </source>
</evidence>
<sequence length="292" mass="28059">MADGIVFLAVAGFAAGLGVAMPLGAIGVLIVREGMLRGHRSGLAAAFGVATVDTLYCLGALLTGAALAPVIASWGDAPRYLSGLVIVGLGCHQLATLRRPPARPGAVPDTAGAEGKSTGGAGAEGKSTGGAGAGRKPTGGAGAEGELIGGAGAEGELAGGAGAERHGTGGARRDGSGGGVERDGTGGQRPARTAAGPVYVRFVLLTAVNPLTLVYFFALAGTVNAVPGSWTGPGVFVVAAGLASLLWQTGLATIGAALGATVPVRVADLLGVVASLIVVALGATVIVVTALT</sequence>
<dbReference type="Pfam" id="PF01810">
    <property type="entry name" value="LysE"/>
    <property type="match status" value="1"/>
</dbReference>
<dbReference type="Proteomes" id="UP000809587">
    <property type="component" value="Unassembled WGS sequence"/>
</dbReference>
<keyword evidence="3 7" id="KW-0812">Transmembrane</keyword>
<comment type="subcellular location">
    <subcellularLocation>
        <location evidence="1">Cell membrane</location>
        <topology evidence="1">Multi-pass membrane protein</topology>
    </subcellularLocation>
</comment>
<dbReference type="EMBL" id="JAFEUO010000005">
    <property type="protein sequence ID" value="MBM7085052.1"/>
    <property type="molecule type" value="Genomic_DNA"/>
</dbReference>
<feature type="region of interest" description="Disordered" evidence="6">
    <location>
        <begin position="99"/>
        <end position="191"/>
    </location>
</feature>
<evidence type="ECO:0000313" key="8">
    <source>
        <dbReference type="EMBL" id="MBM7085052.1"/>
    </source>
</evidence>
<feature type="transmembrane region" description="Helical" evidence="7">
    <location>
        <begin position="198"/>
        <end position="223"/>
    </location>
</feature>
<feature type="transmembrane region" description="Helical" evidence="7">
    <location>
        <begin position="6"/>
        <end position="31"/>
    </location>
</feature>
<reference evidence="8 9" key="1">
    <citation type="submission" date="2021-02" db="EMBL/GenBank/DDBJ databases">
        <authorList>
            <person name="Lee D.-H."/>
        </authorList>
    </citation>
    <scope>NUCLEOTIDE SEQUENCE [LARGE SCALE GENOMIC DNA]</scope>
    <source>
        <strain evidence="8 9">MMS20-R2-29</strain>
    </source>
</reference>
<feature type="transmembrane region" description="Helical" evidence="7">
    <location>
        <begin position="269"/>
        <end position="291"/>
    </location>
</feature>
<comment type="caution">
    <text evidence="8">The sequence shown here is derived from an EMBL/GenBank/DDBJ whole genome shotgun (WGS) entry which is preliminary data.</text>
</comment>
<feature type="compositionally biased region" description="Basic and acidic residues" evidence="6">
    <location>
        <begin position="163"/>
        <end position="184"/>
    </location>
</feature>
<feature type="compositionally biased region" description="Gly residues" evidence="6">
    <location>
        <begin position="117"/>
        <end position="162"/>
    </location>
</feature>
<evidence type="ECO:0000256" key="2">
    <source>
        <dbReference type="ARBA" id="ARBA00022475"/>
    </source>
</evidence>
<evidence type="ECO:0000313" key="9">
    <source>
        <dbReference type="Proteomes" id="UP000809587"/>
    </source>
</evidence>
<evidence type="ECO:0000256" key="5">
    <source>
        <dbReference type="ARBA" id="ARBA00023136"/>
    </source>
</evidence>
<organism evidence="8 9">
    <name type="scientific">Micromonospora humidisoli</name>
    <dbReference type="NCBI Taxonomy" id="2807622"/>
    <lineage>
        <taxon>Bacteria</taxon>
        <taxon>Bacillati</taxon>
        <taxon>Actinomycetota</taxon>
        <taxon>Actinomycetes</taxon>
        <taxon>Micromonosporales</taxon>
        <taxon>Micromonosporaceae</taxon>
        <taxon>Micromonospora</taxon>
    </lineage>
</organism>
<feature type="transmembrane region" description="Helical" evidence="7">
    <location>
        <begin position="43"/>
        <end position="71"/>
    </location>
</feature>
<keyword evidence="9" id="KW-1185">Reference proteome</keyword>
<evidence type="ECO:0000256" key="6">
    <source>
        <dbReference type="SAM" id="MobiDB-lite"/>
    </source>
</evidence>
<protein>
    <submittedName>
        <fullName evidence="8">LysE family transporter</fullName>
    </submittedName>
</protein>
<dbReference type="InterPro" id="IPR001123">
    <property type="entry name" value="LeuE-type"/>
</dbReference>
<dbReference type="RefSeq" id="WP_204960250.1">
    <property type="nucleotide sequence ID" value="NZ_JAFEUO010000005.1"/>
</dbReference>
<evidence type="ECO:0000256" key="3">
    <source>
        <dbReference type="ARBA" id="ARBA00022692"/>
    </source>
</evidence>
<gene>
    <name evidence="8" type="ORF">JQN84_21265</name>
</gene>
<keyword evidence="5 7" id="KW-0472">Membrane</keyword>
<keyword evidence="4 7" id="KW-1133">Transmembrane helix</keyword>